<dbReference type="EMBL" id="MU825926">
    <property type="protein sequence ID" value="KAJ7382369.1"/>
    <property type="molecule type" value="Genomic_DNA"/>
</dbReference>
<accession>A0A9W9ZK24</accession>
<dbReference type="OrthoDB" id="5947784at2759"/>
<proteinExistence type="predicted"/>
<dbReference type="Proteomes" id="UP001163046">
    <property type="component" value="Unassembled WGS sequence"/>
</dbReference>
<name>A0A9W9ZK24_9CNID</name>
<organism evidence="1 2">
    <name type="scientific">Desmophyllum pertusum</name>
    <dbReference type="NCBI Taxonomy" id="174260"/>
    <lineage>
        <taxon>Eukaryota</taxon>
        <taxon>Metazoa</taxon>
        <taxon>Cnidaria</taxon>
        <taxon>Anthozoa</taxon>
        <taxon>Hexacorallia</taxon>
        <taxon>Scleractinia</taxon>
        <taxon>Caryophylliina</taxon>
        <taxon>Caryophylliidae</taxon>
        <taxon>Desmophyllum</taxon>
    </lineage>
</organism>
<protein>
    <submittedName>
        <fullName evidence="1">Uncharacterized protein</fullName>
    </submittedName>
</protein>
<evidence type="ECO:0000313" key="1">
    <source>
        <dbReference type="EMBL" id="KAJ7382369.1"/>
    </source>
</evidence>
<dbReference type="AlphaFoldDB" id="A0A9W9ZK24"/>
<evidence type="ECO:0000313" key="2">
    <source>
        <dbReference type="Proteomes" id="UP001163046"/>
    </source>
</evidence>
<gene>
    <name evidence="1" type="ORF">OS493_035429</name>
</gene>
<keyword evidence="2" id="KW-1185">Reference proteome</keyword>
<sequence>MSDNISLAKQRACTDLRCEDEKYIIDVFSYVQPGHHGGTNKTGMIKVYSDRFCWSNAQAGMLIAQLEMGDFQAVKQVERRKIDQMKLPEKITYTLPPSNATSMKMTTRLLNESQEHFWKQNSYMLNYLCFPRGDQGRASNTNTAPTR</sequence>
<reference evidence="1" key="1">
    <citation type="submission" date="2023-01" db="EMBL/GenBank/DDBJ databases">
        <title>Genome assembly of the deep-sea coral Lophelia pertusa.</title>
        <authorList>
            <person name="Herrera S."/>
            <person name="Cordes E."/>
        </authorList>
    </citation>
    <scope>NUCLEOTIDE SEQUENCE</scope>
    <source>
        <strain evidence="1">USNM1676648</strain>
        <tissue evidence="1">Polyp</tissue>
    </source>
</reference>
<comment type="caution">
    <text evidence="1">The sequence shown here is derived from an EMBL/GenBank/DDBJ whole genome shotgun (WGS) entry which is preliminary data.</text>
</comment>